<dbReference type="VEuPathDB" id="ToxoDB:CSUI_005133"/>
<feature type="region of interest" description="Disordered" evidence="1">
    <location>
        <begin position="1"/>
        <end position="51"/>
    </location>
</feature>
<reference evidence="2 3" key="1">
    <citation type="journal article" date="2017" name="Int. J. Parasitol.">
        <title>The genome of the protozoan parasite Cystoisospora suis and a reverse vaccinology approach to identify vaccine candidates.</title>
        <authorList>
            <person name="Palmieri N."/>
            <person name="Shrestha A."/>
            <person name="Ruttkowski B."/>
            <person name="Beck T."/>
            <person name="Vogl C."/>
            <person name="Tomley F."/>
            <person name="Blake D.P."/>
            <person name="Joachim A."/>
        </authorList>
    </citation>
    <scope>NUCLEOTIDE SEQUENCE [LARGE SCALE GENOMIC DNA]</scope>
    <source>
        <strain evidence="2 3">Wien I</strain>
    </source>
</reference>
<dbReference type="RefSeq" id="XP_067922724.1">
    <property type="nucleotide sequence ID" value="XM_068065312.1"/>
</dbReference>
<dbReference type="GeneID" id="94428523"/>
<name>A0A2C6KWA6_9APIC</name>
<organism evidence="2 3">
    <name type="scientific">Cystoisospora suis</name>
    <dbReference type="NCBI Taxonomy" id="483139"/>
    <lineage>
        <taxon>Eukaryota</taxon>
        <taxon>Sar</taxon>
        <taxon>Alveolata</taxon>
        <taxon>Apicomplexa</taxon>
        <taxon>Conoidasida</taxon>
        <taxon>Coccidia</taxon>
        <taxon>Eucoccidiorida</taxon>
        <taxon>Eimeriorina</taxon>
        <taxon>Sarcocystidae</taxon>
        <taxon>Cystoisospora</taxon>
    </lineage>
</organism>
<accession>A0A2C6KWA6</accession>
<sequence>MWLDDQKPSAAVGSEHHGGGTVISRKRQTVPNGRRPAQKARGSKAGALEGK</sequence>
<keyword evidence="3" id="KW-1185">Reference proteome</keyword>
<comment type="caution">
    <text evidence="2">The sequence shown here is derived from an EMBL/GenBank/DDBJ whole genome shotgun (WGS) entry which is preliminary data.</text>
</comment>
<gene>
    <name evidence="2" type="ORF">CSUI_005133</name>
</gene>
<evidence type="ECO:0000313" key="2">
    <source>
        <dbReference type="EMBL" id="PHJ21039.1"/>
    </source>
</evidence>
<protein>
    <submittedName>
        <fullName evidence="2">Uncharacterized protein</fullName>
    </submittedName>
</protein>
<dbReference type="Proteomes" id="UP000221165">
    <property type="component" value="Unassembled WGS sequence"/>
</dbReference>
<dbReference type="EMBL" id="MIGC01002468">
    <property type="protein sequence ID" value="PHJ21039.1"/>
    <property type="molecule type" value="Genomic_DNA"/>
</dbReference>
<evidence type="ECO:0000313" key="3">
    <source>
        <dbReference type="Proteomes" id="UP000221165"/>
    </source>
</evidence>
<evidence type="ECO:0000256" key="1">
    <source>
        <dbReference type="SAM" id="MobiDB-lite"/>
    </source>
</evidence>
<proteinExistence type="predicted"/>
<dbReference type="AlphaFoldDB" id="A0A2C6KWA6"/>